<evidence type="ECO:0000256" key="1">
    <source>
        <dbReference type="SAM" id="MobiDB-lite"/>
    </source>
</evidence>
<sequence length="55" mass="6235">MHCKTCAFYNGSDSECRRYAPQPTDNDQKASWPTVAAQDWCGEYKEDSDQAKKTA</sequence>
<dbReference type="AlphaFoldDB" id="A0A9X2RL20"/>
<reference evidence="2" key="1">
    <citation type="submission" date="2022-07" db="EMBL/GenBank/DDBJ databases">
        <title>Parvularcula maris sp. nov., an algicidal bacterium isolated from seawater.</title>
        <authorList>
            <person name="Li F."/>
        </authorList>
    </citation>
    <scope>NUCLEOTIDE SEQUENCE</scope>
    <source>
        <strain evidence="2">BGMRC 0090</strain>
    </source>
</reference>
<evidence type="ECO:0008006" key="4">
    <source>
        <dbReference type="Google" id="ProtNLM"/>
    </source>
</evidence>
<dbReference type="RefSeq" id="WP_256620048.1">
    <property type="nucleotide sequence ID" value="NZ_JANIBC010000013.1"/>
</dbReference>
<name>A0A9X2RL20_9PROT</name>
<accession>A0A9X2RL20</accession>
<comment type="caution">
    <text evidence="2">The sequence shown here is derived from an EMBL/GenBank/DDBJ whole genome shotgun (WGS) entry which is preliminary data.</text>
</comment>
<protein>
    <recommendedName>
        <fullName evidence="4">Benzylsuccinate synthase</fullName>
    </recommendedName>
</protein>
<dbReference type="EMBL" id="JANIBC010000013">
    <property type="protein sequence ID" value="MCQ8186152.1"/>
    <property type="molecule type" value="Genomic_DNA"/>
</dbReference>
<evidence type="ECO:0000313" key="3">
    <source>
        <dbReference type="Proteomes" id="UP001142610"/>
    </source>
</evidence>
<organism evidence="2 3">
    <name type="scientific">Parvularcula maris</name>
    <dbReference type="NCBI Taxonomy" id="2965077"/>
    <lineage>
        <taxon>Bacteria</taxon>
        <taxon>Pseudomonadati</taxon>
        <taxon>Pseudomonadota</taxon>
        <taxon>Alphaproteobacteria</taxon>
        <taxon>Parvularculales</taxon>
        <taxon>Parvularculaceae</taxon>
        <taxon>Parvularcula</taxon>
    </lineage>
</organism>
<evidence type="ECO:0000313" key="2">
    <source>
        <dbReference type="EMBL" id="MCQ8186152.1"/>
    </source>
</evidence>
<dbReference type="Proteomes" id="UP001142610">
    <property type="component" value="Unassembled WGS sequence"/>
</dbReference>
<gene>
    <name evidence="2" type="ORF">NOG11_12250</name>
</gene>
<keyword evidence="3" id="KW-1185">Reference proteome</keyword>
<proteinExistence type="predicted"/>
<feature type="region of interest" description="Disordered" evidence="1">
    <location>
        <begin position="13"/>
        <end position="33"/>
    </location>
</feature>